<comment type="catalytic activity">
    <reaction evidence="1">
        <text>4-amino-5-aminomethyl-2-methylpyrimidine + H2O = 4-amino-5-hydroxymethyl-2-methylpyrimidine + NH4(+)</text>
        <dbReference type="Rhea" id="RHEA:31799"/>
        <dbReference type="ChEBI" id="CHEBI:15377"/>
        <dbReference type="ChEBI" id="CHEBI:16892"/>
        <dbReference type="ChEBI" id="CHEBI:28938"/>
        <dbReference type="ChEBI" id="CHEBI:63416"/>
        <dbReference type="EC" id="3.5.99.2"/>
    </reaction>
</comment>
<dbReference type="Gene3D" id="1.20.910.10">
    <property type="entry name" value="Heme oxygenase-like"/>
    <property type="match status" value="1"/>
</dbReference>
<dbReference type="EMBL" id="STFG01000011">
    <property type="protein sequence ID" value="THU00261.1"/>
    <property type="molecule type" value="Genomic_DNA"/>
</dbReference>
<keyword evidence="1" id="KW-0378">Hydrolase</keyword>
<keyword evidence="1" id="KW-0784">Thiamine biosynthesis</keyword>
<keyword evidence="4" id="KW-1185">Reference proteome</keyword>
<dbReference type="InterPro" id="IPR027574">
    <property type="entry name" value="Thiaminase_II"/>
</dbReference>
<dbReference type="InterPro" id="IPR016084">
    <property type="entry name" value="Haem_Oase-like_multi-hlx"/>
</dbReference>
<dbReference type="NCBIfam" id="TIGR04306">
    <property type="entry name" value="salvage_TenA"/>
    <property type="match status" value="1"/>
</dbReference>
<dbReference type="RefSeq" id="WP_136573785.1">
    <property type="nucleotide sequence ID" value="NZ_STFG01000011.1"/>
</dbReference>
<accession>A0A4S8F0U5</accession>
<dbReference type="Pfam" id="PF03070">
    <property type="entry name" value="TENA_THI-4"/>
    <property type="match status" value="1"/>
</dbReference>
<dbReference type="PANTHER" id="PTHR43198:SF2">
    <property type="entry name" value="SI:CH1073-67J19.1-RELATED"/>
    <property type="match status" value="1"/>
</dbReference>
<dbReference type="InterPro" id="IPR050967">
    <property type="entry name" value="Thiamine_Salvage_TenA"/>
</dbReference>
<dbReference type="UniPathway" id="UPA00060"/>
<dbReference type="CDD" id="cd19367">
    <property type="entry name" value="TenA_C_ScTHI20-like"/>
    <property type="match status" value="1"/>
</dbReference>
<gene>
    <name evidence="3" type="primary">tenA</name>
    <name evidence="3" type="ORF">E9531_10870</name>
</gene>
<sequence>MNTSAIFERIKAAAIEDWQRYVDHEFIRQMEAGTLAQAVFQQYLIQDYLFLIQYARAYALAIYKSPTLEDMQLAQGGLNAILGEMHLHIRLCEGWGLKKADLIAAPEHAATIAYTRYVLDCGQRGDLLDLHVALAPCMIGYAEIGRRLAPALAANPNHPYREWISEYASEGFQQAAQASINHMQQLADRALTEARFLDIVAIFSKASQLEADFWQMGFDLAREKN</sequence>
<dbReference type="PANTHER" id="PTHR43198">
    <property type="entry name" value="BIFUNCTIONAL TH2 PROTEIN"/>
    <property type="match status" value="1"/>
</dbReference>
<name>A0A4S8F0U5_9BURK</name>
<reference evidence="3 4" key="1">
    <citation type="journal article" date="2015" name="Antonie Van Leeuwenhoek">
        <title>Lampropedia puyangensis sp. nov., isolated from symptomatic bark of Populus ? euramericana canker and emended description of Lampropedia hyalina (Ehrenberg 1832) Lee et al. 2004.</title>
        <authorList>
            <person name="Li Y."/>
            <person name="Wang T."/>
            <person name="Piao C.G."/>
            <person name="Wang L.F."/>
            <person name="Tian G.Z."/>
            <person name="Zhu T.H."/>
            <person name="Guo M.W."/>
        </authorList>
    </citation>
    <scope>NUCLEOTIDE SEQUENCE [LARGE SCALE GENOMIC DNA]</scope>
    <source>
        <strain evidence="3 4">2-bin</strain>
    </source>
</reference>
<evidence type="ECO:0000313" key="4">
    <source>
        <dbReference type="Proteomes" id="UP000308917"/>
    </source>
</evidence>
<comment type="catalytic activity">
    <reaction evidence="1">
        <text>thiamine + H2O = 5-(2-hydroxyethyl)-4-methylthiazole + 4-amino-5-hydroxymethyl-2-methylpyrimidine + H(+)</text>
        <dbReference type="Rhea" id="RHEA:17509"/>
        <dbReference type="ChEBI" id="CHEBI:15377"/>
        <dbReference type="ChEBI" id="CHEBI:15378"/>
        <dbReference type="ChEBI" id="CHEBI:16892"/>
        <dbReference type="ChEBI" id="CHEBI:17957"/>
        <dbReference type="ChEBI" id="CHEBI:18385"/>
        <dbReference type="EC" id="3.5.99.2"/>
    </reaction>
</comment>
<dbReference type="Proteomes" id="UP000308917">
    <property type="component" value="Unassembled WGS sequence"/>
</dbReference>
<comment type="function">
    <text evidence="1">Catalyzes an amino-pyrimidine hydrolysis reaction at the C5' of the pyrimidine moiety of thiamine compounds, a reaction that is part of a thiamine salvage pathway.</text>
</comment>
<evidence type="ECO:0000313" key="3">
    <source>
        <dbReference type="EMBL" id="THU00261.1"/>
    </source>
</evidence>
<dbReference type="GO" id="GO:0005829">
    <property type="term" value="C:cytosol"/>
    <property type="evidence" value="ECO:0007669"/>
    <property type="project" value="TreeGrafter"/>
</dbReference>
<dbReference type="OrthoDB" id="34166at2"/>
<proteinExistence type="inferred from homology"/>
<dbReference type="GO" id="GO:0050334">
    <property type="term" value="F:thiaminase activity"/>
    <property type="evidence" value="ECO:0007669"/>
    <property type="project" value="UniProtKB-EC"/>
</dbReference>
<dbReference type="EC" id="3.5.99.2" evidence="1"/>
<dbReference type="InterPro" id="IPR004305">
    <property type="entry name" value="Thiaminase-2/PQQC"/>
</dbReference>
<dbReference type="GO" id="GO:0009229">
    <property type="term" value="P:thiamine diphosphate biosynthetic process"/>
    <property type="evidence" value="ECO:0007669"/>
    <property type="project" value="UniProtKB-UniPathway"/>
</dbReference>
<organism evidence="3 4">
    <name type="scientific">Lampropedia puyangensis</name>
    <dbReference type="NCBI Taxonomy" id="1330072"/>
    <lineage>
        <taxon>Bacteria</taxon>
        <taxon>Pseudomonadati</taxon>
        <taxon>Pseudomonadota</taxon>
        <taxon>Betaproteobacteria</taxon>
        <taxon>Burkholderiales</taxon>
        <taxon>Comamonadaceae</taxon>
        <taxon>Lampropedia</taxon>
    </lineage>
</organism>
<evidence type="ECO:0000256" key="1">
    <source>
        <dbReference type="RuleBase" id="RU363093"/>
    </source>
</evidence>
<comment type="caution">
    <text evidence="3">The sequence shown here is derived from an EMBL/GenBank/DDBJ whole genome shotgun (WGS) entry which is preliminary data.</text>
</comment>
<dbReference type="GO" id="GO:0009228">
    <property type="term" value="P:thiamine biosynthetic process"/>
    <property type="evidence" value="ECO:0007669"/>
    <property type="project" value="UniProtKB-KW"/>
</dbReference>
<evidence type="ECO:0000259" key="2">
    <source>
        <dbReference type="Pfam" id="PF03070"/>
    </source>
</evidence>
<comment type="pathway">
    <text evidence="1">Cofactor biosynthesis; thiamine diphosphate biosynthesis.</text>
</comment>
<comment type="similarity">
    <text evidence="1">Belongs to the TenA family.</text>
</comment>
<dbReference type="AlphaFoldDB" id="A0A4S8F0U5"/>
<dbReference type="SUPFAM" id="SSF48613">
    <property type="entry name" value="Heme oxygenase-like"/>
    <property type="match status" value="1"/>
</dbReference>
<protein>
    <recommendedName>
        <fullName evidence="1">Aminopyrimidine aminohydrolase</fullName>
        <ecNumber evidence="1">3.5.99.2</ecNumber>
    </recommendedName>
</protein>
<feature type="domain" description="Thiaminase-2/PQQC" evidence="2">
    <location>
        <begin position="18"/>
        <end position="218"/>
    </location>
</feature>